<dbReference type="AlphaFoldDB" id="A0AAN8RJB7"/>
<dbReference type="EMBL" id="JAVHNR010000011">
    <property type="protein sequence ID" value="KAK6330875.1"/>
    <property type="molecule type" value="Genomic_DNA"/>
</dbReference>
<organism evidence="1 2">
    <name type="scientific">Orbilia javanica</name>
    <dbReference type="NCBI Taxonomy" id="47235"/>
    <lineage>
        <taxon>Eukaryota</taxon>
        <taxon>Fungi</taxon>
        <taxon>Dikarya</taxon>
        <taxon>Ascomycota</taxon>
        <taxon>Pezizomycotina</taxon>
        <taxon>Orbiliomycetes</taxon>
        <taxon>Orbiliales</taxon>
        <taxon>Orbiliaceae</taxon>
        <taxon>Orbilia</taxon>
    </lineage>
</organism>
<sequence>MGRRPFYKLHRHKWKIAIKFSSGFWQRKSFRWAVAARWRSWTRTVEVKNFQAFRSHMRREVQDSTNFKQFYIFRDNQPFNSNLQDLKKFQEGAMERTGFDQTIIL</sequence>
<accession>A0AAN8RJB7</accession>
<evidence type="ECO:0000313" key="1">
    <source>
        <dbReference type="EMBL" id="KAK6330875.1"/>
    </source>
</evidence>
<evidence type="ECO:0000313" key="2">
    <source>
        <dbReference type="Proteomes" id="UP001313282"/>
    </source>
</evidence>
<name>A0AAN8RJB7_9PEZI</name>
<protein>
    <submittedName>
        <fullName evidence="1">Uncharacterized protein</fullName>
    </submittedName>
</protein>
<dbReference type="Proteomes" id="UP001313282">
    <property type="component" value="Unassembled WGS sequence"/>
</dbReference>
<comment type="caution">
    <text evidence="1">The sequence shown here is derived from an EMBL/GenBank/DDBJ whole genome shotgun (WGS) entry which is preliminary data.</text>
</comment>
<reference evidence="1 2" key="1">
    <citation type="submission" date="2019-10" db="EMBL/GenBank/DDBJ databases">
        <authorList>
            <person name="Palmer J.M."/>
        </authorList>
    </citation>
    <scope>NUCLEOTIDE SEQUENCE [LARGE SCALE GENOMIC DNA]</scope>
    <source>
        <strain evidence="1 2">TWF718</strain>
    </source>
</reference>
<proteinExistence type="predicted"/>
<gene>
    <name evidence="1" type="ORF">TWF718_003073</name>
</gene>
<keyword evidence="2" id="KW-1185">Reference proteome</keyword>